<proteinExistence type="predicted"/>
<dbReference type="AlphaFoldDB" id="A0A0B2UMQ8"/>
<evidence type="ECO:0000313" key="1">
    <source>
        <dbReference type="EMBL" id="KHN70668.1"/>
    </source>
</evidence>
<feature type="non-terminal residue" evidence="1">
    <location>
        <position position="151"/>
    </location>
</feature>
<dbReference type="EMBL" id="JPKZ01022854">
    <property type="protein sequence ID" value="KHN70668.1"/>
    <property type="molecule type" value="Genomic_DNA"/>
</dbReference>
<gene>
    <name evidence="1" type="ORF">Tcan_01551</name>
</gene>
<keyword evidence="2" id="KW-1185">Reference proteome</keyword>
<comment type="caution">
    <text evidence="1">The sequence shown here is derived from an EMBL/GenBank/DDBJ whole genome shotgun (WGS) entry which is preliminary data.</text>
</comment>
<evidence type="ECO:0000313" key="2">
    <source>
        <dbReference type="Proteomes" id="UP000031036"/>
    </source>
</evidence>
<reference evidence="1 2" key="1">
    <citation type="submission" date="2014-11" db="EMBL/GenBank/DDBJ databases">
        <title>Genetic blueprint of the zoonotic pathogen Toxocara canis.</title>
        <authorList>
            <person name="Zhu X.-Q."/>
            <person name="Korhonen P.K."/>
            <person name="Cai H."/>
            <person name="Young N.D."/>
            <person name="Nejsum P."/>
            <person name="von Samson-Himmelstjerna G."/>
            <person name="Boag P.R."/>
            <person name="Tan P."/>
            <person name="Li Q."/>
            <person name="Min J."/>
            <person name="Yang Y."/>
            <person name="Wang X."/>
            <person name="Fang X."/>
            <person name="Hall R.S."/>
            <person name="Hofmann A."/>
            <person name="Sternberg P.W."/>
            <person name="Jex A.R."/>
            <person name="Gasser R.B."/>
        </authorList>
    </citation>
    <scope>NUCLEOTIDE SEQUENCE [LARGE SCALE GENOMIC DNA]</scope>
    <source>
        <strain evidence="1">PN_DK_2014</strain>
    </source>
</reference>
<name>A0A0B2UMQ8_TOXCA</name>
<dbReference type="Proteomes" id="UP000031036">
    <property type="component" value="Unassembled WGS sequence"/>
</dbReference>
<sequence>MRLGSEELQSERRSITHEMLIGGLIKLEIGLKGAEVISKYVYDCPQNVRYCGRSKAVSVSTNKGELRELGLRRLVEGCTLLYLRTAGRWTAVSLQNVMHSLQHSACITNHTRSLKRLFRGRASRKQFAELLRWERLIAKLRKISTEVIGFL</sequence>
<protein>
    <submittedName>
        <fullName evidence="1">Uncharacterized protein</fullName>
    </submittedName>
</protein>
<organism evidence="1 2">
    <name type="scientific">Toxocara canis</name>
    <name type="common">Canine roundworm</name>
    <dbReference type="NCBI Taxonomy" id="6265"/>
    <lineage>
        <taxon>Eukaryota</taxon>
        <taxon>Metazoa</taxon>
        <taxon>Ecdysozoa</taxon>
        <taxon>Nematoda</taxon>
        <taxon>Chromadorea</taxon>
        <taxon>Rhabditida</taxon>
        <taxon>Spirurina</taxon>
        <taxon>Ascaridomorpha</taxon>
        <taxon>Ascaridoidea</taxon>
        <taxon>Toxocaridae</taxon>
        <taxon>Toxocara</taxon>
    </lineage>
</organism>
<accession>A0A0B2UMQ8</accession>